<dbReference type="InterPro" id="IPR029063">
    <property type="entry name" value="SAM-dependent_MTases_sf"/>
</dbReference>
<proteinExistence type="predicted"/>
<dbReference type="GO" id="GO:0008168">
    <property type="term" value="F:methyltransferase activity"/>
    <property type="evidence" value="ECO:0007669"/>
    <property type="project" value="UniProtKB-KW"/>
</dbReference>
<dbReference type="PANTHER" id="PTHR42912:SF95">
    <property type="entry name" value="METHYLTRANSFERASE TYPE 11 DOMAIN-CONTAINING PROTEIN"/>
    <property type="match status" value="1"/>
</dbReference>
<keyword evidence="2" id="KW-0489">Methyltransferase</keyword>
<accession>A0ABP8VCA9</accession>
<evidence type="ECO:0000313" key="2">
    <source>
        <dbReference type="EMBL" id="GAA4659666.1"/>
    </source>
</evidence>
<dbReference type="PANTHER" id="PTHR42912">
    <property type="entry name" value="METHYLTRANSFERASE"/>
    <property type="match status" value="1"/>
</dbReference>
<dbReference type="SUPFAM" id="SSF53335">
    <property type="entry name" value="S-adenosyl-L-methionine-dependent methyltransferases"/>
    <property type="match status" value="1"/>
</dbReference>
<feature type="domain" description="Methyltransferase type 11" evidence="1">
    <location>
        <begin position="37"/>
        <end position="128"/>
    </location>
</feature>
<dbReference type="InterPro" id="IPR013216">
    <property type="entry name" value="Methyltransf_11"/>
</dbReference>
<dbReference type="RefSeq" id="WP_345713940.1">
    <property type="nucleotide sequence ID" value="NZ_BAABIL010000673.1"/>
</dbReference>
<dbReference type="EMBL" id="BAABIL010000673">
    <property type="protein sequence ID" value="GAA4659666.1"/>
    <property type="molecule type" value="Genomic_DNA"/>
</dbReference>
<evidence type="ECO:0000313" key="3">
    <source>
        <dbReference type="Proteomes" id="UP001501195"/>
    </source>
</evidence>
<keyword evidence="2" id="KW-0808">Transferase</keyword>
<name>A0ABP8VCA9_9ACTN</name>
<keyword evidence="3" id="KW-1185">Reference proteome</keyword>
<protein>
    <submittedName>
        <fullName evidence="2">Class I SAM-dependent methyltransferase</fullName>
    </submittedName>
</protein>
<evidence type="ECO:0000259" key="1">
    <source>
        <dbReference type="Pfam" id="PF08241"/>
    </source>
</evidence>
<organism evidence="2 3">
    <name type="scientific">Kineococcus glutinatus</name>
    <dbReference type="NCBI Taxonomy" id="1070872"/>
    <lineage>
        <taxon>Bacteria</taxon>
        <taxon>Bacillati</taxon>
        <taxon>Actinomycetota</taxon>
        <taxon>Actinomycetes</taxon>
        <taxon>Kineosporiales</taxon>
        <taxon>Kineosporiaceae</taxon>
        <taxon>Kineococcus</taxon>
    </lineage>
</organism>
<dbReference type="CDD" id="cd02440">
    <property type="entry name" value="AdoMet_MTases"/>
    <property type="match status" value="1"/>
</dbReference>
<dbReference type="GO" id="GO:0032259">
    <property type="term" value="P:methylation"/>
    <property type="evidence" value="ECO:0007669"/>
    <property type="project" value="UniProtKB-KW"/>
</dbReference>
<reference evidence="3" key="1">
    <citation type="journal article" date="2019" name="Int. J. Syst. Evol. Microbiol.">
        <title>The Global Catalogue of Microorganisms (GCM) 10K type strain sequencing project: providing services to taxonomists for standard genome sequencing and annotation.</title>
        <authorList>
            <consortium name="The Broad Institute Genomics Platform"/>
            <consortium name="The Broad Institute Genome Sequencing Center for Infectious Disease"/>
            <person name="Wu L."/>
            <person name="Ma J."/>
        </authorList>
    </citation>
    <scope>NUCLEOTIDE SEQUENCE [LARGE SCALE GENOMIC DNA]</scope>
    <source>
        <strain evidence="3">JCM 18126</strain>
    </source>
</reference>
<dbReference type="Proteomes" id="UP001501195">
    <property type="component" value="Unassembled WGS sequence"/>
</dbReference>
<comment type="caution">
    <text evidence="2">The sequence shown here is derived from an EMBL/GenBank/DDBJ whole genome shotgun (WGS) entry which is preliminary data.</text>
</comment>
<sequence>MAFGVADAYGRFMGRFAEPLAAQLVELAGVRPGQRALDVGCGPGALAAQLVQRLGAEHVSAVDPSPGFVAAAAERLPGADVRAAAAEGLPHADATFDVVLAQLVVHFMTDPVAGLTEMARVTRPGGTVGASVWDIAGGRSPMSVFWTAVRDLDPGAPDESQLAGTRRGHLAELLRRAGLEPSVDTELTVRVRYASFDEWWEPYTLGVGPAGDHVAGLDERSRRRLRERCEQLLPAPLVVPATAWCALAVV</sequence>
<dbReference type="Gene3D" id="3.40.50.150">
    <property type="entry name" value="Vaccinia Virus protein VP39"/>
    <property type="match status" value="1"/>
</dbReference>
<gene>
    <name evidence="2" type="ORF">GCM10023225_33300</name>
</gene>
<dbReference type="InterPro" id="IPR050508">
    <property type="entry name" value="Methyltransf_Superfamily"/>
</dbReference>
<dbReference type="Pfam" id="PF08241">
    <property type="entry name" value="Methyltransf_11"/>
    <property type="match status" value="1"/>
</dbReference>